<comment type="caution">
    <text evidence="1">The sequence shown here is derived from an EMBL/GenBank/DDBJ whole genome shotgun (WGS) entry which is preliminary data.</text>
</comment>
<sequence>MGNDRKQGEATLSVSETMPEKEGVGQNSLSNGVEAVEYSEEALSPLGRTTHAENFGSGVEDGKRLINGLDMFGRQLYEGGPILREIPTGGTSRLLNPNNIYPRVDYEINKEGSSKRALSPVEKKNQEESGACAEEGTGESLANENINETRISCGVKVKEKEEDLVEGR</sequence>
<keyword evidence="2" id="KW-1185">Reference proteome</keyword>
<evidence type="ECO:0000313" key="1">
    <source>
        <dbReference type="EMBL" id="KAI3758134.1"/>
    </source>
</evidence>
<organism evidence="1 2">
    <name type="scientific">Arctium lappa</name>
    <name type="common">Greater burdock</name>
    <name type="synonym">Lappa major</name>
    <dbReference type="NCBI Taxonomy" id="4217"/>
    <lineage>
        <taxon>Eukaryota</taxon>
        <taxon>Viridiplantae</taxon>
        <taxon>Streptophyta</taxon>
        <taxon>Embryophyta</taxon>
        <taxon>Tracheophyta</taxon>
        <taxon>Spermatophyta</taxon>
        <taxon>Magnoliopsida</taxon>
        <taxon>eudicotyledons</taxon>
        <taxon>Gunneridae</taxon>
        <taxon>Pentapetalae</taxon>
        <taxon>asterids</taxon>
        <taxon>campanulids</taxon>
        <taxon>Asterales</taxon>
        <taxon>Asteraceae</taxon>
        <taxon>Carduoideae</taxon>
        <taxon>Cardueae</taxon>
        <taxon>Arctiinae</taxon>
        <taxon>Arctium</taxon>
    </lineage>
</organism>
<dbReference type="EMBL" id="CM042048">
    <property type="protein sequence ID" value="KAI3758134.1"/>
    <property type="molecule type" value="Genomic_DNA"/>
</dbReference>
<dbReference type="Proteomes" id="UP001055879">
    <property type="component" value="Linkage Group LG02"/>
</dbReference>
<reference evidence="1 2" key="2">
    <citation type="journal article" date="2022" name="Mol. Ecol. Resour.">
        <title>The genomes of chicory, endive, great burdock and yacon provide insights into Asteraceae paleo-polyploidization history and plant inulin production.</title>
        <authorList>
            <person name="Fan W."/>
            <person name="Wang S."/>
            <person name="Wang H."/>
            <person name="Wang A."/>
            <person name="Jiang F."/>
            <person name="Liu H."/>
            <person name="Zhao H."/>
            <person name="Xu D."/>
            <person name="Zhang Y."/>
        </authorList>
    </citation>
    <scope>NUCLEOTIDE SEQUENCE [LARGE SCALE GENOMIC DNA]</scope>
    <source>
        <strain evidence="2">cv. Niubang</strain>
    </source>
</reference>
<proteinExistence type="predicted"/>
<name>A0ACB9EGS8_ARCLA</name>
<evidence type="ECO:0000313" key="2">
    <source>
        <dbReference type="Proteomes" id="UP001055879"/>
    </source>
</evidence>
<gene>
    <name evidence="1" type="ORF">L6452_05685</name>
</gene>
<reference evidence="2" key="1">
    <citation type="journal article" date="2022" name="Mol. Ecol. Resour.">
        <title>The genomes of chicory, endive, great burdock and yacon provide insights into Asteraceae palaeo-polyploidization history and plant inulin production.</title>
        <authorList>
            <person name="Fan W."/>
            <person name="Wang S."/>
            <person name="Wang H."/>
            <person name="Wang A."/>
            <person name="Jiang F."/>
            <person name="Liu H."/>
            <person name="Zhao H."/>
            <person name="Xu D."/>
            <person name="Zhang Y."/>
        </authorList>
    </citation>
    <scope>NUCLEOTIDE SEQUENCE [LARGE SCALE GENOMIC DNA]</scope>
    <source>
        <strain evidence="2">cv. Niubang</strain>
    </source>
</reference>
<protein>
    <submittedName>
        <fullName evidence="1">Uncharacterized protein</fullName>
    </submittedName>
</protein>
<accession>A0ACB9EGS8</accession>